<keyword evidence="4" id="KW-1185">Reference proteome</keyword>
<keyword evidence="2" id="KW-1133">Transmembrane helix</keyword>
<evidence type="ECO:0000313" key="3">
    <source>
        <dbReference type="EMBL" id="GLQ10746.1"/>
    </source>
</evidence>
<organism evidence="3 4">
    <name type="scientific">Devosia yakushimensis</name>
    <dbReference type="NCBI Taxonomy" id="470028"/>
    <lineage>
        <taxon>Bacteria</taxon>
        <taxon>Pseudomonadati</taxon>
        <taxon>Pseudomonadota</taxon>
        <taxon>Alphaproteobacteria</taxon>
        <taxon>Hyphomicrobiales</taxon>
        <taxon>Devosiaceae</taxon>
        <taxon>Devosia</taxon>
    </lineage>
</organism>
<accession>A0ABQ5UH06</accession>
<protein>
    <submittedName>
        <fullName evidence="3">Uncharacterized protein</fullName>
    </submittedName>
</protein>
<feature type="transmembrane region" description="Helical" evidence="2">
    <location>
        <begin position="6"/>
        <end position="22"/>
    </location>
</feature>
<keyword evidence="2" id="KW-0472">Membrane</keyword>
<evidence type="ECO:0000256" key="1">
    <source>
        <dbReference type="SAM" id="MobiDB-lite"/>
    </source>
</evidence>
<evidence type="ECO:0000313" key="4">
    <source>
        <dbReference type="Proteomes" id="UP001161406"/>
    </source>
</evidence>
<comment type="caution">
    <text evidence="3">The sequence shown here is derived from an EMBL/GenBank/DDBJ whole genome shotgun (WGS) entry which is preliminary data.</text>
</comment>
<proteinExistence type="predicted"/>
<name>A0ABQ5UH06_9HYPH</name>
<dbReference type="Proteomes" id="UP001161406">
    <property type="component" value="Unassembled WGS sequence"/>
</dbReference>
<reference evidence="3" key="1">
    <citation type="journal article" date="2014" name="Int. J. Syst. Evol. Microbiol.">
        <title>Complete genome of a new Firmicutes species belonging to the dominant human colonic microbiota ('Ruminococcus bicirculans') reveals two chromosomes and a selective capacity to utilize plant glucans.</title>
        <authorList>
            <consortium name="NISC Comparative Sequencing Program"/>
            <person name="Wegmann U."/>
            <person name="Louis P."/>
            <person name="Goesmann A."/>
            <person name="Henrissat B."/>
            <person name="Duncan S.H."/>
            <person name="Flint H.J."/>
        </authorList>
    </citation>
    <scope>NUCLEOTIDE SEQUENCE</scope>
    <source>
        <strain evidence="3">NBRC 103855</strain>
    </source>
</reference>
<evidence type="ECO:0000256" key="2">
    <source>
        <dbReference type="SAM" id="Phobius"/>
    </source>
</evidence>
<dbReference type="RefSeq" id="WP_284391621.1">
    <property type="nucleotide sequence ID" value="NZ_BSNG01000001.1"/>
</dbReference>
<gene>
    <name evidence="3" type="ORF">GCM10007913_26780</name>
</gene>
<keyword evidence="2" id="KW-0812">Transmembrane</keyword>
<sequence length="79" mass="9485">MTGIIIRILIFALIFGAIYLGLRKIWRDWKGQFKAEDEEARQLRRERDLRERQQPGVIDLKRDNDGTFRPNGKDDDKRR</sequence>
<reference evidence="3" key="2">
    <citation type="submission" date="2023-01" db="EMBL/GenBank/DDBJ databases">
        <title>Draft genome sequence of Devosia yakushimensis strain NBRC 103855.</title>
        <authorList>
            <person name="Sun Q."/>
            <person name="Mori K."/>
        </authorList>
    </citation>
    <scope>NUCLEOTIDE SEQUENCE</scope>
    <source>
        <strain evidence="3">NBRC 103855</strain>
    </source>
</reference>
<dbReference type="EMBL" id="BSNG01000001">
    <property type="protein sequence ID" value="GLQ10746.1"/>
    <property type="molecule type" value="Genomic_DNA"/>
</dbReference>
<feature type="region of interest" description="Disordered" evidence="1">
    <location>
        <begin position="44"/>
        <end position="79"/>
    </location>
</feature>